<dbReference type="HAMAP" id="MF_01812">
    <property type="entry name" value="Eis"/>
    <property type="match status" value="1"/>
</dbReference>
<evidence type="ECO:0000313" key="6">
    <source>
        <dbReference type="EMBL" id="PMB98863.1"/>
    </source>
</evidence>
<feature type="binding site" evidence="4">
    <location>
        <begin position="111"/>
        <end position="116"/>
    </location>
    <ligand>
        <name>acetyl-CoA</name>
        <dbReference type="ChEBI" id="CHEBI:57288"/>
    </ligand>
</feature>
<gene>
    <name evidence="6" type="ORF">CJ198_06095</name>
</gene>
<dbReference type="Proteomes" id="UP000235703">
    <property type="component" value="Unassembled WGS sequence"/>
</dbReference>
<protein>
    <submittedName>
        <fullName evidence="6">GNAT family N-acetyltransferase</fullName>
    </submittedName>
</protein>
<feature type="binding site" evidence="4">
    <location>
        <begin position="103"/>
        <end position="105"/>
    </location>
    <ligand>
        <name>acetyl-CoA</name>
        <dbReference type="ChEBI" id="CHEBI:57288"/>
    </ligand>
</feature>
<dbReference type="GO" id="GO:0034069">
    <property type="term" value="F:aminoglycoside N-acetyltransferase activity"/>
    <property type="evidence" value="ECO:0007669"/>
    <property type="project" value="TreeGrafter"/>
</dbReference>
<dbReference type="PANTHER" id="PTHR37817">
    <property type="entry name" value="N-ACETYLTRANSFERASE EIS"/>
    <property type="match status" value="1"/>
</dbReference>
<reference evidence="6 7" key="1">
    <citation type="submission" date="2017-09" db="EMBL/GenBank/DDBJ databases">
        <title>Bacterial strain isolated from the female urinary microbiota.</title>
        <authorList>
            <person name="Thomas-White K."/>
            <person name="Kumar N."/>
            <person name="Forster S."/>
            <person name="Putonti C."/>
            <person name="Lawley T."/>
            <person name="Wolfe A.J."/>
        </authorList>
    </citation>
    <scope>NUCLEOTIDE SEQUENCE [LARGE SCALE GENOMIC DNA]</scope>
    <source>
        <strain evidence="6 7">UMB0680</strain>
    </source>
</reference>
<proteinExistence type="inferred from homology"/>
<evidence type="ECO:0000313" key="7">
    <source>
        <dbReference type="Proteomes" id="UP000235703"/>
    </source>
</evidence>
<sequence length="429" mass="47349">MTNYRFETFEPVVDDKGVPDEQTAAYLQIVTAGFHDRKLNDEALVKKARRTIADKRVLTAVYADQNLPYAYEPHTPVATFAHFEKKMNVGGGRLIPTHLITWVTVRPTHRRRGLLRSLMTANLTEAKAAGYPLAALTVTEGGIYTRFGFGTSTWMSTVEIDTSPGFKLACEPDRRVEMCPASVLTELAPKIYERFMQRSPGAIERQQAYVDMASGTVNPETGEEDRDVRAALHYDEDGNPDGYVSYKFMGWKTDPPTVEVIDLIAVSDAAYSSLWAFVAAIDLVDRVIYDEAAQTSPLPWLVDNPRRVKIKDQHDAVWLRVLDVEKALEARPWPVAGKLTIRVRDDMNLADGTFSITASDGSATVEAVSASHAADLELGVAELGSIYLGGADPVILARAGRITEHTEDAAVRARELFALERAPYGPNGF</sequence>
<dbReference type="GO" id="GO:0030649">
    <property type="term" value="P:aminoglycoside antibiotic catabolic process"/>
    <property type="evidence" value="ECO:0007669"/>
    <property type="project" value="TreeGrafter"/>
</dbReference>
<keyword evidence="3 4" id="KW-0012">Acyltransferase</keyword>
<organism evidence="6 7">
    <name type="scientific">Brevibacterium luteolum</name>
    <dbReference type="NCBI Taxonomy" id="199591"/>
    <lineage>
        <taxon>Bacteria</taxon>
        <taxon>Bacillati</taxon>
        <taxon>Actinomycetota</taxon>
        <taxon>Actinomycetes</taxon>
        <taxon>Micrococcales</taxon>
        <taxon>Brevibacteriaceae</taxon>
        <taxon>Brevibacterium</taxon>
    </lineage>
</organism>
<evidence type="ECO:0000259" key="5">
    <source>
        <dbReference type="PROSITE" id="PS51186"/>
    </source>
</evidence>
<feature type="domain" description="N-acetyltransferase" evidence="5">
    <location>
        <begin position="32"/>
        <end position="173"/>
    </location>
</feature>
<dbReference type="OrthoDB" id="8399956at2"/>
<dbReference type="InterPro" id="IPR016181">
    <property type="entry name" value="Acyl_CoA_acyltransferase"/>
</dbReference>
<name>A0A2N6PJK9_9MICO</name>
<dbReference type="Pfam" id="PF13530">
    <property type="entry name" value="SCP2_2"/>
    <property type="match status" value="1"/>
</dbReference>
<dbReference type="AlphaFoldDB" id="A0A2N6PJK9"/>
<dbReference type="InterPro" id="IPR051554">
    <property type="entry name" value="Acetyltransferase_Eis"/>
</dbReference>
<evidence type="ECO:0000256" key="1">
    <source>
        <dbReference type="ARBA" id="ARBA00009213"/>
    </source>
</evidence>
<feature type="binding site" evidence="4">
    <location>
        <begin position="139"/>
        <end position="140"/>
    </location>
    <ligand>
        <name>acetyl-CoA</name>
        <dbReference type="ChEBI" id="CHEBI:57288"/>
    </ligand>
</feature>
<dbReference type="Pfam" id="PF17668">
    <property type="entry name" value="Acetyltransf_17"/>
    <property type="match status" value="1"/>
</dbReference>
<keyword evidence="2 4" id="KW-0808">Transferase</keyword>
<dbReference type="InterPro" id="IPR036527">
    <property type="entry name" value="SCP2_sterol-bd_dom_sf"/>
</dbReference>
<dbReference type="PROSITE" id="PS51186">
    <property type="entry name" value="GNAT"/>
    <property type="match status" value="1"/>
</dbReference>
<dbReference type="InterPro" id="IPR022902">
    <property type="entry name" value="NAcTrfase_Eis"/>
</dbReference>
<dbReference type="SUPFAM" id="SSF55718">
    <property type="entry name" value="SCP-like"/>
    <property type="match status" value="1"/>
</dbReference>
<dbReference type="NCBIfam" id="NF002369">
    <property type="entry name" value="PRK01346.1-6"/>
    <property type="match status" value="1"/>
</dbReference>
<dbReference type="InterPro" id="IPR000182">
    <property type="entry name" value="GNAT_dom"/>
</dbReference>
<dbReference type="Gene3D" id="3.30.1050.10">
    <property type="entry name" value="SCP2 sterol-binding domain"/>
    <property type="match status" value="1"/>
</dbReference>
<dbReference type="Pfam" id="PF13527">
    <property type="entry name" value="Acetyltransf_9"/>
    <property type="match status" value="1"/>
</dbReference>
<dbReference type="PANTHER" id="PTHR37817:SF1">
    <property type="entry name" value="N-ACETYLTRANSFERASE EIS"/>
    <property type="match status" value="1"/>
</dbReference>
<feature type="active site" description="Proton acceptor; via carboxylate" evidence="4">
    <location>
        <position position="429"/>
    </location>
</feature>
<dbReference type="SUPFAM" id="SSF55729">
    <property type="entry name" value="Acyl-CoA N-acyltransferases (Nat)"/>
    <property type="match status" value="1"/>
</dbReference>
<keyword evidence="7" id="KW-1185">Reference proteome</keyword>
<comment type="subunit">
    <text evidence="4">Homohexamer; trimer of dimers.</text>
</comment>
<dbReference type="EMBL" id="PNFZ01000002">
    <property type="protein sequence ID" value="PMB98863.1"/>
    <property type="molecule type" value="Genomic_DNA"/>
</dbReference>
<dbReference type="Gene3D" id="3.40.630.30">
    <property type="match status" value="2"/>
</dbReference>
<accession>A0A2N6PJK9</accession>
<comment type="similarity">
    <text evidence="1 4">Belongs to the acetyltransferase Eis family.</text>
</comment>
<dbReference type="InterPro" id="IPR025559">
    <property type="entry name" value="Eis_dom"/>
</dbReference>
<comment type="caution">
    <text evidence="6">The sequence shown here is derived from an EMBL/GenBank/DDBJ whole genome shotgun (WGS) entry which is preliminary data.</text>
</comment>
<evidence type="ECO:0000256" key="3">
    <source>
        <dbReference type="ARBA" id="ARBA00023315"/>
    </source>
</evidence>
<feature type="active site" description="Proton donor" evidence="4">
    <location>
        <position position="144"/>
    </location>
</feature>
<evidence type="ECO:0000256" key="2">
    <source>
        <dbReference type="ARBA" id="ARBA00022679"/>
    </source>
</evidence>
<dbReference type="InterPro" id="IPR041380">
    <property type="entry name" value="Acetyltransf_17"/>
</dbReference>
<dbReference type="RefSeq" id="WP_102161692.1">
    <property type="nucleotide sequence ID" value="NZ_PNFZ01000002.1"/>
</dbReference>
<evidence type="ECO:0000256" key="4">
    <source>
        <dbReference type="HAMAP-Rule" id="MF_01812"/>
    </source>
</evidence>